<organism evidence="2 3">
    <name type="scientific">Actinomadura rayongensis</name>
    <dbReference type="NCBI Taxonomy" id="1429076"/>
    <lineage>
        <taxon>Bacteria</taxon>
        <taxon>Bacillati</taxon>
        <taxon>Actinomycetota</taxon>
        <taxon>Actinomycetes</taxon>
        <taxon>Streptosporangiales</taxon>
        <taxon>Thermomonosporaceae</taxon>
        <taxon>Actinomadura</taxon>
    </lineage>
</organism>
<feature type="transmembrane region" description="Helical" evidence="1">
    <location>
        <begin position="70"/>
        <end position="89"/>
    </location>
</feature>
<evidence type="ECO:0000313" key="3">
    <source>
        <dbReference type="Proteomes" id="UP000431901"/>
    </source>
</evidence>
<dbReference type="RefSeq" id="WP_161101178.1">
    <property type="nucleotide sequence ID" value="NZ_JBHLYI010000002.1"/>
</dbReference>
<protein>
    <submittedName>
        <fullName evidence="2">Uncharacterized protein</fullName>
    </submittedName>
</protein>
<dbReference type="EMBL" id="WUTW01000001">
    <property type="protein sequence ID" value="MXQ62960.1"/>
    <property type="molecule type" value="Genomic_DNA"/>
</dbReference>
<name>A0A6I4W2M4_9ACTN</name>
<proteinExistence type="predicted"/>
<gene>
    <name evidence="2" type="ORF">GQ466_02820</name>
</gene>
<dbReference type="AlphaFoldDB" id="A0A6I4W2M4"/>
<accession>A0A6I4W2M4</accession>
<sequence length="131" mass="12669">MRLLLALAAAAGVVVAGLVLDAVLVLLAGARVTQWPSSVATVALVHVPWAVTLGLAVVVASAVHRGTGPAHALAVFGVPAVVAVVSVLAGAGSDALAGGLVAAAEAVAAAALGALAARRRRPSDTGYFPAR</sequence>
<evidence type="ECO:0000256" key="1">
    <source>
        <dbReference type="SAM" id="Phobius"/>
    </source>
</evidence>
<evidence type="ECO:0000313" key="2">
    <source>
        <dbReference type="EMBL" id="MXQ62960.1"/>
    </source>
</evidence>
<keyword evidence="1" id="KW-0472">Membrane</keyword>
<comment type="caution">
    <text evidence="2">The sequence shown here is derived from an EMBL/GenBank/DDBJ whole genome shotgun (WGS) entry which is preliminary data.</text>
</comment>
<feature type="transmembrane region" description="Helical" evidence="1">
    <location>
        <begin position="95"/>
        <end position="117"/>
    </location>
</feature>
<keyword evidence="3" id="KW-1185">Reference proteome</keyword>
<dbReference type="Proteomes" id="UP000431901">
    <property type="component" value="Unassembled WGS sequence"/>
</dbReference>
<keyword evidence="1" id="KW-0812">Transmembrane</keyword>
<reference evidence="2 3" key="1">
    <citation type="submission" date="2019-12" db="EMBL/GenBank/DDBJ databases">
        <title>Nocardia macrotermitis sp. nov. and Nocardia aurantia sp. nov., isolated from the gut of the fungus growing-termite Macrotermes natalensis.</title>
        <authorList>
            <person name="Christine B."/>
            <person name="Rene B."/>
        </authorList>
    </citation>
    <scope>NUCLEOTIDE SEQUENCE [LARGE SCALE GENOMIC DNA]</scope>
    <source>
        <strain evidence="2 3">DSM 102126</strain>
    </source>
</reference>
<feature type="transmembrane region" description="Helical" evidence="1">
    <location>
        <begin position="40"/>
        <end position="63"/>
    </location>
</feature>
<keyword evidence="1" id="KW-1133">Transmembrane helix</keyword>